<keyword evidence="17" id="KW-1185">Reference proteome</keyword>
<evidence type="ECO:0000256" key="9">
    <source>
        <dbReference type="ARBA" id="ARBA00023170"/>
    </source>
</evidence>
<comment type="function">
    <text evidence="13 14">Receptor for adenosine. The activity of this receptor is mediated by G proteins which activate adenylyl cyclase.</text>
</comment>
<feature type="transmembrane region" description="Helical" evidence="14">
    <location>
        <begin position="100"/>
        <end position="127"/>
    </location>
</feature>
<dbReference type="PANTHER" id="PTHR24246:SF18">
    <property type="entry name" value="ADENOSINE RECEPTOR A2B"/>
    <property type="match status" value="1"/>
</dbReference>
<dbReference type="Gene3D" id="1.20.1070.10">
    <property type="entry name" value="Rhodopsin 7-helix transmembrane proteins"/>
    <property type="match status" value="1"/>
</dbReference>
<dbReference type="PRINTS" id="PR00424">
    <property type="entry name" value="ADENOSINER"/>
</dbReference>
<dbReference type="InterPro" id="IPR000276">
    <property type="entry name" value="GPCR_Rhodpsn"/>
</dbReference>
<keyword evidence="6 14" id="KW-0472">Membrane</keyword>
<dbReference type="PANTHER" id="PTHR24246">
    <property type="entry name" value="OLFACTORY RECEPTOR AND ADENOSINE RECEPTOR"/>
    <property type="match status" value="1"/>
</dbReference>
<keyword evidence="11 14" id="KW-0807">Transducer</keyword>
<keyword evidence="8 14" id="KW-1015">Disulfide bond</keyword>
<dbReference type="PRINTS" id="PR00237">
    <property type="entry name" value="GPCRRHODOPSN"/>
</dbReference>
<evidence type="ECO:0000256" key="13">
    <source>
        <dbReference type="ARBA" id="ARBA00024642"/>
    </source>
</evidence>
<organism evidence="16 17">
    <name type="scientific">Lynx pardinus</name>
    <name type="common">Iberian lynx</name>
    <name type="synonym">Felis pardina</name>
    <dbReference type="NCBI Taxonomy" id="191816"/>
    <lineage>
        <taxon>Eukaryota</taxon>
        <taxon>Metazoa</taxon>
        <taxon>Chordata</taxon>
        <taxon>Craniata</taxon>
        <taxon>Vertebrata</taxon>
        <taxon>Euteleostomi</taxon>
        <taxon>Mammalia</taxon>
        <taxon>Eutheria</taxon>
        <taxon>Laurasiatheria</taxon>
        <taxon>Carnivora</taxon>
        <taxon>Feliformia</taxon>
        <taxon>Felidae</taxon>
        <taxon>Felinae</taxon>
        <taxon>Lynx</taxon>
    </lineage>
</organism>
<dbReference type="Proteomes" id="UP000386466">
    <property type="component" value="Unassembled WGS sequence"/>
</dbReference>
<dbReference type="GO" id="GO:0001609">
    <property type="term" value="F:G protein-coupled adenosine receptor activity"/>
    <property type="evidence" value="ECO:0007669"/>
    <property type="project" value="UniProtKB-UniRule"/>
</dbReference>
<dbReference type="GO" id="GO:0005886">
    <property type="term" value="C:plasma membrane"/>
    <property type="evidence" value="ECO:0007669"/>
    <property type="project" value="UniProtKB-SubCell"/>
</dbReference>
<comment type="similarity">
    <text evidence="14">Belongs to the G-protein coupled receptor 1 family.</text>
</comment>
<evidence type="ECO:0000256" key="8">
    <source>
        <dbReference type="ARBA" id="ARBA00023157"/>
    </source>
</evidence>
<accession>A0A485PKB4</accession>
<name>A0A485PKB4_LYNPA</name>
<evidence type="ECO:0000313" key="16">
    <source>
        <dbReference type="EMBL" id="VFV46070.1"/>
    </source>
</evidence>
<keyword evidence="10 14" id="KW-0325">Glycoprotein</keyword>
<evidence type="ECO:0000259" key="15">
    <source>
        <dbReference type="PROSITE" id="PS50262"/>
    </source>
</evidence>
<protein>
    <recommendedName>
        <fullName evidence="14">Adenosine receptor A2</fullName>
    </recommendedName>
</protein>
<keyword evidence="12" id="KW-0449">Lipoprotein</keyword>
<feature type="transmembrane region" description="Helical" evidence="14">
    <location>
        <begin position="148"/>
        <end position="167"/>
    </location>
</feature>
<proteinExistence type="inferred from homology"/>
<sequence length="242" mass="27491">MEQKQRWGSWTLVTEYCKLTITDDVLLDRYKSLVTGPRARGVIAGLWVLAFGIGLTPFLGWNSKDSAINNCTEPWDGATNESCCLVKCLFENVVPMSYMVYFNFFGCVLPPLLIMLVIYINIFMVACKQLQRTELMDHSRTIIQREIHAAKSLAMIVGIFALCWLPVHAINCVTLFQPARAKDKPKWAMNMAILLSHANSVVNPIVYAYRNRDFRHTFHKIISRLLKGRSLYPAQASQVGKS</sequence>
<reference evidence="16 17" key="1">
    <citation type="submission" date="2019-01" db="EMBL/GenBank/DDBJ databases">
        <authorList>
            <person name="Alioto T."/>
            <person name="Alioto T."/>
        </authorList>
    </citation>
    <scope>NUCLEOTIDE SEQUENCE [LARGE SCALE GENOMIC DNA]</scope>
</reference>
<keyword evidence="4 14" id="KW-1133">Transmembrane helix</keyword>
<keyword evidence="9 14" id="KW-0675">Receptor</keyword>
<evidence type="ECO:0000256" key="3">
    <source>
        <dbReference type="ARBA" id="ARBA00022692"/>
    </source>
</evidence>
<dbReference type="SUPFAM" id="SSF81321">
    <property type="entry name" value="Family A G protein-coupled receptor-like"/>
    <property type="match status" value="1"/>
</dbReference>
<keyword evidence="3 14" id="KW-0812">Transmembrane</keyword>
<evidence type="ECO:0000313" key="17">
    <source>
        <dbReference type="Proteomes" id="UP000386466"/>
    </source>
</evidence>
<evidence type="ECO:0000256" key="10">
    <source>
        <dbReference type="ARBA" id="ARBA00023180"/>
    </source>
</evidence>
<evidence type="ECO:0000256" key="2">
    <source>
        <dbReference type="ARBA" id="ARBA00022475"/>
    </source>
</evidence>
<evidence type="ECO:0000256" key="1">
    <source>
        <dbReference type="ARBA" id="ARBA00004651"/>
    </source>
</evidence>
<feature type="transmembrane region" description="Helical" evidence="14">
    <location>
        <begin position="187"/>
        <end position="209"/>
    </location>
</feature>
<dbReference type="GO" id="GO:0007189">
    <property type="term" value="P:adenylate cyclase-activating G protein-coupled receptor signaling pathway"/>
    <property type="evidence" value="ECO:0007669"/>
    <property type="project" value="TreeGrafter"/>
</dbReference>
<dbReference type="AlphaFoldDB" id="A0A485PKB4"/>
<dbReference type="PRINTS" id="PR00554">
    <property type="entry name" value="ADENOSINA2BR"/>
</dbReference>
<evidence type="ECO:0000256" key="6">
    <source>
        <dbReference type="ARBA" id="ARBA00023136"/>
    </source>
</evidence>
<feature type="domain" description="G-protein coupled receptors family 1 profile" evidence="15">
    <location>
        <begin position="29"/>
        <end position="207"/>
    </location>
</feature>
<dbReference type="Pfam" id="PF00001">
    <property type="entry name" value="7tm_1"/>
    <property type="match status" value="1"/>
</dbReference>
<dbReference type="PROSITE" id="PS50262">
    <property type="entry name" value="G_PROTEIN_RECEP_F1_2"/>
    <property type="match status" value="1"/>
</dbReference>
<keyword evidence="7" id="KW-0564">Palmitate</keyword>
<evidence type="ECO:0000256" key="11">
    <source>
        <dbReference type="ARBA" id="ARBA00023224"/>
    </source>
</evidence>
<evidence type="ECO:0000256" key="14">
    <source>
        <dbReference type="RuleBase" id="RU201114"/>
    </source>
</evidence>
<dbReference type="InterPro" id="IPR001435">
    <property type="entry name" value="Adeno_A2B_rcpt"/>
</dbReference>
<dbReference type="InterPro" id="IPR017452">
    <property type="entry name" value="GPCR_Rhodpsn_7TM"/>
</dbReference>
<comment type="subcellular location">
    <subcellularLocation>
        <location evidence="1 14">Cell membrane</location>
        <topology evidence="1 14">Multi-pass membrane protein</topology>
    </subcellularLocation>
</comment>
<dbReference type="GO" id="GO:0042311">
    <property type="term" value="P:vasodilation"/>
    <property type="evidence" value="ECO:0007669"/>
    <property type="project" value="TreeGrafter"/>
</dbReference>
<feature type="transmembrane region" description="Helical" evidence="14">
    <location>
        <begin position="39"/>
        <end position="59"/>
    </location>
</feature>
<keyword evidence="5 14" id="KW-0297">G-protein coupled receptor</keyword>
<evidence type="ECO:0000256" key="7">
    <source>
        <dbReference type="ARBA" id="ARBA00023139"/>
    </source>
</evidence>
<keyword evidence="2 14" id="KW-1003">Cell membrane</keyword>
<evidence type="ECO:0000256" key="12">
    <source>
        <dbReference type="ARBA" id="ARBA00023288"/>
    </source>
</evidence>
<evidence type="ECO:0000256" key="5">
    <source>
        <dbReference type="ARBA" id="ARBA00023040"/>
    </source>
</evidence>
<dbReference type="InterPro" id="IPR001634">
    <property type="entry name" value="Adenosn_rcpt"/>
</dbReference>
<evidence type="ECO:0000256" key="4">
    <source>
        <dbReference type="ARBA" id="ARBA00022989"/>
    </source>
</evidence>
<dbReference type="EMBL" id="CAAGRJ010038382">
    <property type="protein sequence ID" value="VFV46070.1"/>
    <property type="molecule type" value="Genomic_DNA"/>
</dbReference>
<gene>
    <name evidence="16" type="ORF">LYPA_23C019788</name>
</gene>